<evidence type="ECO:0000313" key="6">
    <source>
        <dbReference type="Proteomes" id="UP000575083"/>
    </source>
</evidence>
<dbReference type="Pfam" id="PF00672">
    <property type="entry name" value="HAMP"/>
    <property type="match status" value="1"/>
</dbReference>
<dbReference type="GO" id="GO:0016020">
    <property type="term" value="C:membrane"/>
    <property type="evidence" value="ECO:0007669"/>
    <property type="project" value="InterPro"/>
</dbReference>
<dbReference type="InterPro" id="IPR000160">
    <property type="entry name" value="GGDEF_dom"/>
</dbReference>
<dbReference type="SMART" id="SM00052">
    <property type="entry name" value="EAL"/>
    <property type="match status" value="1"/>
</dbReference>
<protein>
    <submittedName>
        <fullName evidence="5">Diguanylate cyclase (GGDEF)-like protein</fullName>
    </submittedName>
</protein>
<dbReference type="SUPFAM" id="SSF55073">
    <property type="entry name" value="Nucleotide cyclase"/>
    <property type="match status" value="1"/>
</dbReference>
<keyword evidence="1" id="KW-0472">Membrane</keyword>
<organism evidence="5 6">
    <name type="scientific">Acidovorax soli</name>
    <dbReference type="NCBI Taxonomy" id="592050"/>
    <lineage>
        <taxon>Bacteria</taxon>
        <taxon>Pseudomonadati</taxon>
        <taxon>Pseudomonadota</taxon>
        <taxon>Betaproteobacteria</taxon>
        <taxon>Burkholderiales</taxon>
        <taxon>Comamonadaceae</taxon>
        <taxon>Acidovorax</taxon>
    </lineage>
</organism>
<dbReference type="CDD" id="cd18773">
    <property type="entry name" value="PDC1_HK_sensor"/>
    <property type="match status" value="1"/>
</dbReference>
<dbReference type="GO" id="GO:0003824">
    <property type="term" value="F:catalytic activity"/>
    <property type="evidence" value="ECO:0007669"/>
    <property type="project" value="UniProtKB-ARBA"/>
</dbReference>
<dbReference type="AlphaFoldDB" id="A0A7X0U8N6"/>
<dbReference type="Pfam" id="PF00563">
    <property type="entry name" value="EAL"/>
    <property type="match status" value="1"/>
</dbReference>
<dbReference type="Gene3D" id="3.30.70.270">
    <property type="match status" value="1"/>
</dbReference>
<dbReference type="InterPro" id="IPR043128">
    <property type="entry name" value="Rev_trsase/Diguanyl_cyclase"/>
</dbReference>
<dbReference type="SUPFAM" id="SSF55785">
    <property type="entry name" value="PYP-like sensor domain (PAS domain)"/>
    <property type="match status" value="1"/>
</dbReference>
<dbReference type="EMBL" id="JACHLK010000003">
    <property type="protein sequence ID" value="MBB6559336.1"/>
    <property type="molecule type" value="Genomic_DNA"/>
</dbReference>
<dbReference type="SUPFAM" id="SSF158472">
    <property type="entry name" value="HAMP domain-like"/>
    <property type="match status" value="1"/>
</dbReference>
<dbReference type="PROSITE" id="PS50883">
    <property type="entry name" value="EAL"/>
    <property type="match status" value="1"/>
</dbReference>
<feature type="transmembrane region" description="Helical" evidence="1">
    <location>
        <begin position="360"/>
        <end position="378"/>
    </location>
</feature>
<dbReference type="InterPro" id="IPR003660">
    <property type="entry name" value="HAMP_dom"/>
</dbReference>
<name>A0A7X0U8N6_9BURK</name>
<dbReference type="Gene3D" id="6.10.340.10">
    <property type="match status" value="1"/>
</dbReference>
<evidence type="ECO:0000313" key="5">
    <source>
        <dbReference type="EMBL" id="MBB6559336.1"/>
    </source>
</evidence>
<evidence type="ECO:0000259" key="2">
    <source>
        <dbReference type="PROSITE" id="PS50883"/>
    </source>
</evidence>
<dbReference type="Pfam" id="PF08448">
    <property type="entry name" value="PAS_4"/>
    <property type="match status" value="1"/>
</dbReference>
<dbReference type="InterPro" id="IPR001633">
    <property type="entry name" value="EAL_dom"/>
</dbReference>
<dbReference type="RefSeq" id="WP_184856753.1">
    <property type="nucleotide sequence ID" value="NZ_JACHLK010000003.1"/>
</dbReference>
<keyword evidence="1" id="KW-1133">Transmembrane helix</keyword>
<evidence type="ECO:0000259" key="3">
    <source>
        <dbReference type="PROSITE" id="PS50885"/>
    </source>
</evidence>
<keyword evidence="1" id="KW-0812">Transmembrane</keyword>
<dbReference type="SMART" id="SM00267">
    <property type="entry name" value="GGDEF"/>
    <property type="match status" value="1"/>
</dbReference>
<dbReference type="Pfam" id="PF00990">
    <property type="entry name" value="GGDEF"/>
    <property type="match status" value="1"/>
</dbReference>
<dbReference type="InterPro" id="IPR000014">
    <property type="entry name" value="PAS"/>
</dbReference>
<dbReference type="GO" id="GO:0007165">
    <property type="term" value="P:signal transduction"/>
    <property type="evidence" value="ECO:0007669"/>
    <property type="project" value="InterPro"/>
</dbReference>
<dbReference type="CDD" id="cd00130">
    <property type="entry name" value="PAS"/>
    <property type="match status" value="1"/>
</dbReference>
<feature type="domain" description="GGDEF" evidence="4">
    <location>
        <begin position="519"/>
        <end position="652"/>
    </location>
</feature>
<feature type="domain" description="HAMP" evidence="3">
    <location>
        <begin position="280"/>
        <end position="332"/>
    </location>
</feature>
<dbReference type="CDD" id="cd06225">
    <property type="entry name" value="HAMP"/>
    <property type="match status" value="1"/>
</dbReference>
<evidence type="ECO:0000259" key="4">
    <source>
        <dbReference type="PROSITE" id="PS50887"/>
    </source>
</evidence>
<dbReference type="InterPro" id="IPR052155">
    <property type="entry name" value="Biofilm_reg_signaling"/>
</dbReference>
<dbReference type="PROSITE" id="PS50885">
    <property type="entry name" value="HAMP"/>
    <property type="match status" value="1"/>
</dbReference>
<dbReference type="SUPFAM" id="SSF141868">
    <property type="entry name" value="EAL domain-like"/>
    <property type="match status" value="1"/>
</dbReference>
<reference evidence="5 6" key="1">
    <citation type="submission" date="2020-08" db="EMBL/GenBank/DDBJ databases">
        <title>Functional genomics of gut bacteria from endangered species of beetles.</title>
        <authorList>
            <person name="Carlos-Shanley C."/>
        </authorList>
    </citation>
    <scope>NUCLEOTIDE SEQUENCE [LARGE SCALE GENOMIC DNA]</scope>
    <source>
        <strain evidence="5 6">S00198</strain>
    </source>
</reference>
<comment type="caution">
    <text evidence="5">The sequence shown here is derived from an EMBL/GenBank/DDBJ whole genome shotgun (WGS) entry which is preliminary data.</text>
</comment>
<dbReference type="Proteomes" id="UP000575083">
    <property type="component" value="Unassembled WGS sequence"/>
</dbReference>
<dbReference type="PROSITE" id="PS50887">
    <property type="entry name" value="GGDEF"/>
    <property type="match status" value="1"/>
</dbReference>
<feature type="transmembrane region" description="Helical" evidence="1">
    <location>
        <begin position="251"/>
        <end position="274"/>
    </location>
</feature>
<sequence length="913" mass="102399">MPEAELSCGKSLRERSIELRKQILAEKPYGENGPDESTRVRAVIAYDLLRERGPALAPPFFSAYMDFVENGLMVYANGIDWGAGATADASNAEYPTMRGADPRVNPDRRIFWTPVYFDSQAKAWMVSVIQPLDWQGRWVGTIGHDLSVETLLNAVAATRDHEGLQLILSADGNLISHPQLRDRIAAAQGQLQVANLKDPVLEQVYRMVSTSRTDSGAGRIPDGSQWVAWSRIQGPGWFQIYVMPQSLVNGVVAKGLAVLCGIGLLSLVPVIWAMRRMVHRHVTRPLYRLTEAVDQVGQGHTPAPIAIQTEDELGRLAKAFDGMVMELAQKRASETAHAQRLEFEIEERRQYMTSMEEERARLLALLGAMNMGILFVTAENEVKYCNSMFLKIWHMPQEGAFFVGRSVRDVFNEVGRGKEHLAALERHVREVAATPHQSSRYEFDVSEGHTLLLTSHPVHDSDKRYIGRLWIHEDVTREREIAAQLIYLAERDALTGLYNRRRFEDELVRFFKDHERSARQGALIFFDLDEFKVINDTFGHSVGDTVLLRVSGELRALVRQTDILSRLGGDEFAVLMPNATVEEAQLLAERIVRGVSRTPLSILGQSLRLTTSLGIAQVPLHANNAEDLVAHADAAMYQAKQMGKNCWSVYRPDRNASQEMINRLAWNDRISRAIELGLLRLHYQGVYETASGELAHLEALVRMVDEGNPERLIPPGQFIGYAEKSGKILEVDRWVVRESISVLSKTPHLPALAINISARSFDDPNLPAFIAAQLQEAGVDPRRLLVELTETSAVSDLRDAERFINALQRTGCHVCLDDFGTGFASFAYLKHLKVDILKIDGLFIRNLTREQDNQVFVRSIIDVARGLGKKTVAEFVESQEILFMLQAFGVDMVQGYHLDQPQALHPALVAPRQ</sequence>
<dbReference type="Gene3D" id="3.30.450.20">
    <property type="entry name" value="PAS domain"/>
    <property type="match status" value="3"/>
</dbReference>
<dbReference type="CDD" id="cd01949">
    <property type="entry name" value="GGDEF"/>
    <property type="match status" value="1"/>
</dbReference>
<dbReference type="InterPro" id="IPR035965">
    <property type="entry name" value="PAS-like_dom_sf"/>
</dbReference>
<proteinExistence type="predicted"/>
<dbReference type="InterPro" id="IPR029787">
    <property type="entry name" value="Nucleotide_cyclase"/>
</dbReference>
<dbReference type="Gene3D" id="3.20.20.450">
    <property type="entry name" value="EAL domain"/>
    <property type="match status" value="1"/>
</dbReference>
<dbReference type="PANTHER" id="PTHR44757">
    <property type="entry name" value="DIGUANYLATE CYCLASE DGCP"/>
    <property type="match status" value="1"/>
</dbReference>
<accession>A0A7X0U8N6</accession>
<dbReference type="CDD" id="cd01948">
    <property type="entry name" value="EAL"/>
    <property type="match status" value="1"/>
</dbReference>
<dbReference type="SMART" id="SM00304">
    <property type="entry name" value="HAMP"/>
    <property type="match status" value="1"/>
</dbReference>
<dbReference type="PANTHER" id="PTHR44757:SF4">
    <property type="entry name" value="DIGUANYLATE CYCLASE DGCE-RELATED"/>
    <property type="match status" value="1"/>
</dbReference>
<gene>
    <name evidence="5" type="ORF">HNP48_002003</name>
</gene>
<dbReference type="FunFam" id="3.30.70.270:FF:000001">
    <property type="entry name" value="Diguanylate cyclase domain protein"/>
    <property type="match status" value="1"/>
</dbReference>
<feature type="domain" description="EAL" evidence="2">
    <location>
        <begin position="663"/>
        <end position="913"/>
    </location>
</feature>
<dbReference type="InterPro" id="IPR035919">
    <property type="entry name" value="EAL_sf"/>
</dbReference>
<keyword evidence="6" id="KW-1185">Reference proteome</keyword>
<dbReference type="NCBIfam" id="TIGR00254">
    <property type="entry name" value="GGDEF"/>
    <property type="match status" value="1"/>
</dbReference>
<dbReference type="InterPro" id="IPR013656">
    <property type="entry name" value="PAS_4"/>
</dbReference>
<evidence type="ECO:0000256" key="1">
    <source>
        <dbReference type="SAM" id="Phobius"/>
    </source>
</evidence>